<protein>
    <submittedName>
        <fullName evidence="1">Uncharacterized protein</fullName>
    </submittedName>
</protein>
<organism evidence="1 2">
    <name type="scientific">Taxus chinensis</name>
    <name type="common">Chinese yew</name>
    <name type="synonym">Taxus wallichiana var. chinensis</name>
    <dbReference type="NCBI Taxonomy" id="29808"/>
    <lineage>
        <taxon>Eukaryota</taxon>
        <taxon>Viridiplantae</taxon>
        <taxon>Streptophyta</taxon>
        <taxon>Embryophyta</taxon>
        <taxon>Tracheophyta</taxon>
        <taxon>Spermatophyta</taxon>
        <taxon>Pinopsida</taxon>
        <taxon>Pinidae</taxon>
        <taxon>Conifers II</taxon>
        <taxon>Cupressales</taxon>
        <taxon>Taxaceae</taxon>
        <taxon>Taxus</taxon>
    </lineage>
</organism>
<comment type="caution">
    <text evidence="1">The sequence shown here is derived from an EMBL/GenBank/DDBJ whole genome shotgun (WGS) entry which is preliminary data.</text>
</comment>
<dbReference type="EMBL" id="JAHRHJ020000002">
    <property type="protein sequence ID" value="KAH9325092.1"/>
    <property type="molecule type" value="Genomic_DNA"/>
</dbReference>
<feature type="non-terminal residue" evidence="1">
    <location>
        <position position="1"/>
    </location>
</feature>
<dbReference type="Proteomes" id="UP000824469">
    <property type="component" value="Unassembled WGS sequence"/>
</dbReference>
<accession>A0AA38GKB2</accession>
<reference evidence="1 2" key="1">
    <citation type="journal article" date="2021" name="Nat. Plants">
        <title>The Taxus genome provides insights into paclitaxel biosynthesis.</title>
        <authorList>
            <person name="Xiong X."/>
            <person name="Gou J."/>
            <person name="Liao Q."/>
            <person name="Li Y."/>
            <person name="Zhou Q."/>
            <person name="Bi G."/>
            <person name="Li C."/>
            <person name="Du R."/>
            <person name="Wang X."/>
            <person name="Sun T."/>
            <person name="Guo L."/>
            <person name="Liang H."/>
            <person name="Lu P."/>
            <person name="Wu Y."/>
            <person name="Zhang Z."/>
            <person name="Ro D.K."/>
            <person name="Shang Y."/>
            <person name="Huang S."/>
            <person name="Yan J."/>
        </authorList>
    </citation>
    <scope>NUCLEOTIDE SEQUENCE [LARGE SCALE GENOMIC DNA]</scope>
    <source>
        <strain evidence="1">Ta-2019</strain>
    </source>
</reference>
<evidence type="ECO:0000313" key="1">
    <source>
        <dbReference type="EMBL" id="KAH9325092.1"/>
    </source>
</evidence>
<dbReference type="AlphaFoldDB" id="A0AA38GKB2"/>
<feature type="non-terminal residue" evidence="1">
    <location>
        <position position="52"/>
    </location>
</feature>
<sequence>NLRTTLEWTMPNCRTRICGLLNGILSRICYDLILLKPLSRRGLKPEILSNLF</sequence>
<evidence type="ECO:0000313" key="2">
    <source>
        <dbReference type="Proteomes" id="UP000824469"/>
    </source>
</evidence>
<gene>
    <name evidence="1" type="ORF">KI387_005270</name>
</gene>
<proteinExistence type="predicted"/>
<keyword evidence="2" id="KW-1185">Reference proteome</keyword>
<name>A0AA38GKB2_TAXCH</name>